<evidence type="ECO:0008006" key="3">
    <source>
        <dbReference type="Google" id="ProtNLM"/>
    </source>
</evidence>
<evidence type="ECO:0000313" key="2">
    <source>
        <dbReference type="Proteomes" id="UP000321225"/>
    </source>
</evidence>
<dbReference type="Pfam" id="PF05742">
    <property type="entry name" value="TANGO2"/>
    <property type="match status" value="1"/>
</dbReference>
<dbReference type="AlphaFoldDB" id="A0A511AIF7"/>
<proteinExistence type="predicted"/>
<keyword evidence="2" id="KW-1185">Reference proteome</keyword>
<dbReference type="Proteomes" id="UP000321225">
    <property type="component" value="Unassembled WGS sequence"/>
</dbReference>
<dbReference type="EMBL" id="BJUW01000003">
    <property type="protein sequence ID" value="GEK85747.1"/>
    <property type="molecule type" value="Genomic_DNA"/>
</dbReference>
<dbReference type="OrthoDB" id="4380123at2"/>
<accession>A0A511AIF7</accession>
<evidence type="ECO:0000313" key="1">
    <source>
        <dbReference type="EMBL" id="GEK85747.1"/>
    </source>
</evidence>
<gene>
    <name evidence="1" type="ORF">MAE01_09230</name>
</gene>
<comment type="caution">
    <text evidence="1">The sequence shown here is derived from an EMBL/GenBank/DDBJ whole genome shotgun (WGS) entry which is preliminary data.</text>
</comment>
<protein>
    <recommendedName>
        <fullName evidence="3">Transport and Golgi organization protein 2</fullName>
    </recommendedName>
</protein>
<dbReference type="InterPro" id="IPR008551">
    <property type="entry name" value="TANGO2"/>
</dbReference>
<sequence length="230" mass="25118">MCTVVIDVAEPGGSRLLAVRDEDPERAWDSLGAWWPEQYPGVIGIRDRRAGGAWLAVDRQAHRLAVLLNRADVLDLPEDQVRSRGSLALESVAGRSPEAPLAMHGFNLLEVGPDAARVLSWDGAQLTETPVPQGVHMIAHDGLDDPATARIARWLPEFRANAARTDDWEDRWVALLAASAELDPTDDAAIIRDNRPHGYPTQSLLYCVADIGHHGVEIDESKLTAPGHWG</sequence>
<reference evidence="1 2" key="1">
    <citation type="submission" date="2019-07" db="EMBL/GenBank/DDBJ databases">
        <title>Whole genome shotgun sequence of Microbacterium aerolatum NBRC 103071.</title>
        <authorList>
            <person name="Hosoyama A."/>
            <person name="Uohara A."/>
            <person name="Ohji S."/>
            <person name="Ichikawa N."/>
        </authorList>
    </citation>
    <scope>NUCLEOTIDE SEQUENCE [LARGE SCALE GENOMIC DNA]</scope>
    <source>
        <strain evidence="1 2">NBRC 103071</strain>
    </source>
</reference>
<organism evidence="1 2">
    <name type="scientific">Microbacterium aerolatum</name>
    <dbReference type="NCBI Taxonomy" id="153731"/>
    <lineage>
        <taxon>Bacteria</taxon>
        <taxon>Bacillati</taxon>
        <taxon>Actinomycetota</taxon>
        <taxon>Actinomycetes</taxon>
        <taxon>Micrococcales</taxon>
        <taxon>Microbacteriaceae</taxon>
        <taxon>Microbacterium</taxon>
    </lineage>
</organism>
<dbReference type="RefSeq" id="WP_147038371.1">
    <property type="nucleotide sequence ID" value="NZ_BJUW01000003.1"/>
</dbReference>
<name>A0A511AIF7_9MICO</name>